<dbReference type="PANTHER" id="PTHR42957">
    <property type="entry name" value="HELICASE MJ1565-RELATED"/>
    <property type="match status" value="1"/>
</dbReference>
<protein>
    <submittedName>
        <fullName evidence="4">ATP-binding protein</fullName>
    </submittedName>
</protein>
<dbReference type="EMBL" id="CP120733">
    <property type="protein sequence ID" value="WFD10435.1"/>
    <property type="molecule type" value="Genomic_DNA"/>
</dbReference>
<dbReference type="PROSITE" id="PS50901">
    <property type="entry name" value="FTSK"/>
    <property type="match status" value="1"/>
</dbReference>
<evidence type="ECO:0000259" key="3">
    <source>
        <dbReference type="PROSITE" id="PS50901"/>
    </source>
</evidence>
<feature type="binding site" evidence="1">
    <location>
        <begin position="178"/>
        <end position="185"/>
    </location>
    <ligand>
        <name>ATP</name>
        <dbReference type="ChEBI" id="CHEBI:30616"/>
    </ligand>
</feature>
<evidence type="ECO:0000256" key="1">
    <source>
        <dbReference type="PROSITE-ProRule" id="PRU00289"/>
    </source>
</evidence>
<dbReference type="InterPro" id="IPR027417">
    <property type="entry name" value="P-loop_NTPase"/>
</dbReference>
<accession>A0ABY8EEY6</accession>
<dbReference type="Gene3D" id="3.40.50.300">
    <property type="entry name" value="P-loop containing nucleotide triphosphate hydrolases"/>
    <property type="match status" value="2"/>
</dbReference>
<feature type="coiled-coil region" evidence="2">
    <location>
        <begin position="576"/>
        <end position="603"/>
    </location>
</feature>
<name>A0ABY8EEY6_9FIRM</name>
<feature type="domain" description="FtsK" evidence="3">
    <location>
        <begin position="158"/>
        <end position="485"/>
    </location>
</feature>
<organism evidence="4 5">
    <name type="scientific">Tepidibacter hydrothermalis</name>
    <dbReference type="NCBI Taxonomy" id="3036126"/>
    <lineage>
        <taxon>Bacteria</taxon>
        <taxon>Bacillati</taxon>
        <taxon>Bacillota</taxon>
        <taxon>Clostridia</taxon>
        <taxon>Peptostreptococcales</taxon>
        <taxon>Peptostreptococcaceae</taxon>
        <taxon>Tepidibacter</taxon>
    </lineage>
</organism>
<gene>
    <name evidence="4" type="ORF">P4S50_19600</name>
</gene>
<dbReference type="PANTHER" id="PTHR42957:SF2">
    <property type="entry name" value="HELICASE HERA CENTRAL DOMAIN-CONTAINING PROTEIN"/>
    <property type="match status" value="1"/>
</dbReference>
<dbReference type="SUPFAM" id="SSF52540">
    <property type="entry name" value="P-loop containing nucleoside triphosphate hydrolases"/>
    <property type="match status" value="1"/>
</dbReference>
<keyword evidence="1" id="KW-0547">Nucleotide-binding</keyword>
<dbReference type="GO" id="GO:0005524">
    <property type="term" value="F:ATP binding"/>
    <property type="evidence" value="ECO:0007669"/>
    <property type="project" value="UniProtKB-KW"/>
</dbReference>
<keyword evidence="5" id="KW-1185">Reference proteome</keyword>
<dbReference type="InterPro" id="IPR008571">
    <property type="entry name" value="HerA-like"/>
</dbReference>
<dbReference type="Pfam" id="PF01935">
    <property type="entry name" value="DUF87"/>
    <property type="match status" value="1"/>
</dbReference>
<dbReference type="InterPro" id="IPR002543">
    <property type="entry name" value="FtsK_dom"/>
</dbReference>
<reference evidence="4 5" key="1">
    <citation type="submission" date="2023-03" db="EMBL/GenBank/DDBJ databases">
        <title>Complete genome sequence of Tepidibacter sp. SWIR-1, isolated from a deep-sea hydrothermal vent.</title>
        <authorList>
            <person name="Li X."/>
        </authorList>
    </citation>
    <scope>NUCLEOTIDE SEQUENCE [LARGE SCALE GENOMIC DNA]</scope>
    <source>
        <strain evidence="4 5">SWIR-1</strain>
    </source>
</reference>
<keyword evidence="2" id="KW-0175">Coiled coil</keyword>
<keyword evidence="1 4" id="KW-0067">ATP-binding</keyword>
<evidence type="ECO:0000313" key="5">
    <source>
        <dbReference type="Proteomes" id="UP001222800"/>
    </source>
</evidence>
<dbReference type="Proteomes" id="UP001222800">
    <property type="component" value="Chromosome"/>
</dbReference>
<proteinExistence type="predicted"/>
<evidence type="ECO:0000313" key="4">
    <source>
        <dbReference type="EMBL" id="WFD10435.1"/>
    </source>
</evidence>
<dbReference type="InterPro" id="IPR002789">
    <property type="entry name" value="HerA_central"/>
</dbReference>
<dbReference type="RefSeq" id="WP_277732403.1">
    <property type="nucleotide sequence ID" value="NZ_CP120733.1"/>
</dbReference>
<sequence length="615" mass="70912">MQVVGITTQQEVSVVTKERPFKINEIIVIEDDYQKNQLGEVFETMSYNRYIPLNINGGLIDSNVLNSLSQLGYKVGEETMHLAKIRLLEEAEYPICTGAKVRKPRFEEVKNLFIKCEKDAGLLLGEIKSTEDMEDSMEDDLKDTLCIYNKESITKQRGVPFIFDIKKMQQYPHIGIFGGSGSGKSFGSRVILEEIMKLNIPTVVLDPHFEMDFSNKCPDLEEKYLTDFTNKFTIYQIGVDVGVKFEDLNKNELKKLLTASGNITDSMSNVIDNIYKKRDTYMTFLKRLEYLAEGQRLGSEKKIYEKMNTSEEVYEKKKYSDIQKLFLEYNIKCPPASVSGVIWRLTRLYNEGIFSKDIQPIENSIKEGKLIVIQGDMRLIQVFSTYLLNKLYHKRRDYKDAKYKEVENSEFFPPFIIVTDEAHNFAPKGYDSPSKSIIKEIAQEGRKYGVFLILATQRPTLLDETVTAQLNTKFVFRTVRASDIGTIKEETDINADEAKRLPYLRSGDTFVSSAIIGRTIPVRIRMAKSTSPHTENPFDELNVFIEGSKNKIFDIIKTRFPIKEIELDDILITLERNDVNMNIKQLESELDRLVDDKKLTKGENMWGYFYDIVDK</sequence>
<evidence type="ECO:0000256" key="2">
    <source>
        <dbReference type="SAM" id="Coils"/>
    </source>
</evidence>